<gene>
    <name evidence="2" type="ORF">M421DRAFT_389466</name>
</gene>
<proteinExistence type="predicted"/>
<dbReference type="GeneID" id="54347617"/>
<reference evidence="2" key="1">
    <citation type="journal article" date="2020" name="Stud. Mycol.">
        <title>101 Dothideomycetes genomes: a test case for predicting lifestyles and emergence of pathogens.</title>
        <authorList>
            <person name="Haridas S."/>
            <person name="Albert R."/>
            <person name="Binder M."/>
            <person name="Bloem J."/>
            <person name="Labutti K."/>
            <person name="Salamov A."/>
            <person name="Andreopoulos B."/>
            <person name="Baker S."/>
            <person name="Barry K."/>
            <person name="Bills G."/>
            <person name="Bluhm B."/>
            <person name="Cannon C."/>
            <person name="Castanera R."/>
            <person name="Culley D."/>
            <person name="Daum C."/>
            <person name="Ezra D."/>
            <person name="Gonzalez J."/>
            <person name="Henrissat B."/>
            <person name="Kuo A."/>
            <person name="Liang C."/>
            <person name="Lipzen A."/>
            <person name="Lutzoni F."/>
            <person name="Magnuson J."/>
            <person name="Mondo S."/>
            <person name="Nolan M."/>
            <person name="Ohm R."/>
            <person name="Pangilinan J."/>
            <person name="Park H.-J."/>
            <person name="Ramirez L."/>
            <person name="Alfaro M."/>
            <person name="Sun H."/>
            <person name="Tritt A."/>
            <person name="Yoshinaga Y."/>
            <person name="Zwiers L.-H."/>
            <person name="Turgeon B."/>
            <person name="Goodwin S."/>
            <person name="Spatafora J."/>
            <person name="Crous P."/>
            <person name="Grigoriev I."/>
        </authorList>
    </citation>
    <scope>NUCLEOTIDE SEQUENCE</scope>
    <source>
        <strain evidence="2">CBS 183.55</strain>
    </source>
</reference>
<dbReference type="Proteomes" id="UP000800082">
    <property type="component" value="Unassembled WGS sequence"/>
</dbReference>
<dbReference type="EMBL" id="ML978965">
    <property type="protein sequence ID" value="KAF1929722.1"/>
    <property type="molecule type" value="Genomic_DNA"/>
</dbReference>
<sequence length="213" mass="24378">MAVRFQLPKTTNYSTKFLSCKRASSPYPICEHYQKGKSTTFKPKHGFSMEAYLKIVKKVFKHHAHKSKTDFNTSNSTTTDEMEEKWQAARRNASDFGSRPRCNGTPVCLFTYSPATLDEIKRKNAHMQELDERAYWADDEKDICRAACTHVSPRREDGAQDEPVHEDVRSLGHILAWMHSQGINAAGFPTTDREKRACLEGRCRCLGPMMRDV</sequence>
<keyword evidence="3" id="KW-1185">Reference proteome</keyword>
<accession>A0A6A5RPM3</accession>
<organism evidence="2 3">
    <name type="scientific">Didymella exigua CBS 183.55</name>
    <dbReference type="NCBI Taxonomy" id="1150837"/>
    <lineage>
        <taxon>Eukaryota</taxon>
        <taxon>Fungi</taxon>
        <taxon>Dikarya</taxon>
        <taxon>Ascomycota</taxon>
        <taxon>Pezizomycotina</taxon>
        <taxon>Dothideomycetes</taxon>
        <taxon>Pleosporomycetidae</taxon>
        <taxon>Pleosporales</taxon>
        <taxon>Pleosporineae</taxon>
        <taxon>Didymellaceae</taxon>
        <taxon>Didymella</taxon>
    </lineage>
</organism>
<name>A0A6A5RPM3_9PLEO</name>
<evidence type="ECO:0000256" key="1">
    <source>
        <dbReference type="SAM" id="MobiDB-lite"/>
    </source>
</evidence>
<protein>
    <submittedName>
        <fullName evidence="2">Uncharacterized protein</fullName>
    </submittedName>
</protein>
<dbReference type="RefSeq" id="XP_033449970.1">
    <property type="nucleotide sequence ID" value="XM_033589967.1"/>
</dbReference>
<dbReference type="AlphaFoldDB" id="A0A6A5RPM3"/>
<feature type="region of interest" description="Disordered" evidence="1">
    <location>
        <begin position="68"/>
        <end position="98"/>
    </location>
</feature>
<evidence type="ECO:0000313" key="2">
    <source>
        <dbReference type="EMBL" id="KAF1929722.1"/>
    </source>
</evidence>
<evidence type="ECO:0000313" key="3">
    <source>
        <dbReference type="Proteomes" id="UP000800082"/>
    </source>
</evidence>
<feature type="compositionally biased region" description="Low complexity" evidence="1">
    <location>
        <begin position="70"/>
        <end position="79"/>
    </location>
</feature>